<proteinExistence type="predicted"/>
<dbReference type="SMART" id="SM01327">
    <property type="entry name" value="Zds_C"/>
    <property type="match status" value="1"/>
</dbReference>
<dbReference type="InterPro" id="IPR040206">
    <property type="entry name" value="Zds1/2"/>
</dbReference>
<dbReference type="InterPro" id="IPR013941">
    <property type="entry name" value="ZDS1_C"/>
</dbReference>
<feature type="compositionally biased region" description="Low complexity" evidence="1">
    <location>
        <begin position="513"/>
        <end position="522"/>
    </location>
</feature>
<feature type="compositionally biased region" description="Basic and acidic residues" evidence="1">
    <location>
        <begin position="1"/>
        <end position="12"/>
    </location>
</feature>
<gene>
    <name evidence="3" type="ORF">EX30DRAFT_373834</name>
</gene>
<feature type="region of interest" description="Disordered" evidence="1">
    <location>
        <begin position="760"/>
        <end position="870"/>
    </location>
</feature>
<feature type="compositionally biased region" description="Basic and acidic residues" evidence="1">
    <location>
        <begin position="645"/>
        <end position="660"/>
    </location>
</feature>
<feature type="compositionally biased region" description="Basic and acidic residues" evidence="1">
    <location>
        <begin position="800"/>
        <end position="810"/>
    </location>
</feature>
<dbReference type="GO" id="GO:0030010">
    <property type="term" value="P:establishment of cell polarity"/>
    <property type="evidence" value="ECO:0007669"/>
    <property type="project" value="TreeGrafter"/>
</dbReference>
<feature type="compositionally biased region" description="Basic and acidic residues" evidence="1">
    <location>
        <begin position="858"/>
        <end position="870"/>
    </location>
</feature>
<feature type="compositionally biased region" description="Basic and acidic residues" evidence="1">
    <location>
        <begin position="599"/>
        <end position="613"/>
    </location>
</feature>
<dbReference type="GO" id="GO:0010971">
    <property type="term" value="P:positive regulation of G2/M transition of mitotic cell cycle"/>
    <property type="evidence" value="ECO:0007669"/>
    <property type="project" value="TreeGrafter"/>
</dbReference>
<feature type="compositionally biased region" description="Basic and acidic residues" evidence="1">
    <location>
        <begin position="272"/>
        <end position="290"/>
    </location>
</feature>
<protein>
    <recommendedName>
        <fullName evidence="2">Protein Zds1 C-terminal domain-containing protein</fullName>
    </recommendedName>
</protein>
<dbReference type="GO" id="GO:0005737">
    <property type="term" value="C:cytoplasm"/>
    <property type="evidence" value="ECO:0007669"/>
    <property type="project" value="TreeGrafter"/>
</dbReference>
<feature type="compositionally biased region" description="Polar residues" evidence="1">
    <location>
        <begin position="251"/>
        <end position="260"/>
    </location>
</feature>
<reference evidence="3 4" key="1">
    <citation type="submission" date="2019-04" db="EMBL/GenBank/DDBJ databases">
        <title>Comparative genomics and transcriptomics to analyze fruiting body development in filamentous ascomycetes.</title>
        <authorList>
            <consortium name="DOE Joint Genome Institute"/>
            <person name="Lutkenhaus R."/>
            <person name="Traeger S."/>
            <person name="Breuer J."/>
            <person name="Kuo A."/>
            <person name="Lipzen A."/>
            <person name="Pangilinan J."/>
            <person name="Dilworth D."/>
            <person name="Sandor L."/>
            <person name="Poggeler S."/>
            <person name="Barry K."/>
            <person name="Grigoriev I.V."/>
            <person name="Nowrousian M."/>
        </authorList>
    </citation>
    <scope>NUCLEOTIDE SEQUENCE [LARGE SCALE GENOMIC DNA]</scope>
    <source>
        <strain evidence="3 4">CBS 389.68</strain>
    </source>
</reference>
<accession>A0A4S2MS95</accession>
<evidence type="ECO:0000259" key="2">
    <source>
        <dbReference type="SMART" id="SM01327"/>
    </source>
</evidence>
<feature type="compositionally biased region" description="Low complexity" evidence="1">
    <location>
        <begin position="760"/>
        <end position="782"/>
    </location>
</feature>
<feature type="compositionally biased region" description="Low complexity" evidence="1">
    <location>
        <begin position="626"/>
        <end position="640"/>
    </location>
</feature>
<feature type="region of interest" description="Disordered" evidence="1">
    <location>
        <begin position="1"/>
        <end position="27"/>
    </location>
</feature>
<feature type="compositionally biased region" description="Basic and acidic residues" evidence="1">
    <location>
        <begin position="398"/>
        <end position="410"/>
    </location>
</feature>
<feature type="domain" description="Protein Zds1 C-terminal" evidence="2">
    <location>
        <begin position="664"/>
        <end position="716"/>
    </location>
</feature>
<feature type="compositionally biased region" description="Basic and acidic residues" evidence="1">
    <location>
        <begin position="539"/>
        <end position="557"/>
    </location>
</feature>
<feature type="compositionally biased region" description="Polar residues" evidence="1">
    <location>
        <begin position="93"/>
        <end position="118"/>
    </location>
</feature>
<dbReference type="AlphaFoldDB" id="A0A4S2MS95"/>
<dbReference type="Pfam" id="PF08632">
    <property type="entry name" value="Zds_C"/>
    <property type="match status" value="1"/>
</dbReference>
<feature type="compositionally biased region" description="Basic and acidic residues" evidence="1">
    <location>
        <begin position="565"/>
        <end position="575"/>
    </location>
</feature>
<dbReference type="EMBL" id="ML220141">
    <property type="protein sequence ID" value="TGZ78467.1"/>
    <property type="molecule type" value="Genomic_DNA"/>
</dbReference>
<evidence type="ECO:0000313" key="3">
    <source>
        <dbReference type="EMBL" id="TGZ78467.1"/>
    </source>
</evidence>
<name>A0A4S2MS95_9PEZI</name>
<feature type="region of interest" description="Disordered" evidence="1">
    <location>
        <begin position="200"/>
        <end position="665"/>
    </location>
</feature>
<evidence type="ECO:0000256" key="1">
    <source>
        <dbReference type="SAM" id="MobiDB-lite"/>
    </source>
</evidence>
<dbReference type="OrthoDB" id="5589766at2759"/>
<organism evidence="3 4">
    <name type="scientific">Ascodesmis nigricans</name>
    <dbReference type="NCBI Taxonomy" id="341454"/>
    <lineage>
        <taxon>Eukaryota</taxon>
        <taxon>Fungi</taxon>
        <taxon>Dikarya</taxon>
        <taxon>Ascomycota</taxon>
        <taxon>Pezizomycotina</taxon>
        <taxon>Pezizomycetes</taxon>
        <taxon>Pezizales</taxon>
        <taxon>Ascodesmidaceae</taxon>
        <taxon>Ascodesmis</taxon>
    </lineage>
</organism>
<dbReference type="InParanoid" id="A0A4S2MS95"/>
<dbReference type="Proteomes" id="UP000298138">
    <property type="component" value="Unassembled WGS sequence"/>
</dbReference>
<feature type="compositionally biased region" description="Polar residues" evidence="1">
    <location>
        <begin position="579"/>
        <end position="598"/>
    </location>
</feature>
<dbReference type="PANTHER" id="PTHR28089:SF1">
    <property type="entry name" value="PROTEIN ZDS1-RELATED"/>
    <property type="match status" value="1"/>
</dbReference>
<feature type="compositionally biased region" description="Pro residues" evidence="1">
    <location>
        <begin position="436"/>
        <end position="452"/>
    </location>
</feature>
<dbReference type="PANTHER" id="PTHR28089">
    <property type="entry name" value="PROTEIN ZDS1-RELATED"/>
    <property type="match status" value="1"/>
</dbReference>
<sequence>MQAASRARDSRGFSHSHGSRLSLNPEHHVTEAFTDMYEEFGNDAGNRYSFIASAPPDHQQISHARHPSNSKRFSGVPTLTVPGDSGNSGNGGFQQQRSPPASPTLRSPSIAETANSGFPLNDIDYESNPAAVAQEISNLQALRRMSMDVTSVADPDLPSFSNFVPSTPPEDGGDPGALLWVPARYHPELAPQEFSKYIEAKKNEIRRSPSSAGSLSPIGNEGPGLRRKKSMLSRQVDNPELFQDGAERLQRTASGRSARTVQLDDLMNDPDSLLKKLNADREGDPKEDRPIIQPPKVGLRRSTATHYRKGGSLRRERVGSLKRQQHTKASETDPEDNGSPEEPVPQIPMGHRLARVATEPLSMPSRKPEKKTPKPRPPREQLPPGPPTSFEELVPKSAIEHDDSNADSKHKSAPPRTKRSSSPGPKVAGRNRTSEPAPPVPRIVETPPPPSPILEIPERASSHESSGTPDRPGSVKKRPSLARAQDAMPDVSSIKGSQESLQPDKKEKKRLTSDSASTALSTSKDRKTSWSWLSGSYSAEREREKEERKEREREEKLKAKRDKRPKSQEKHDNTRLDILQQSIDQTGSNDSASASTAGSDRKSRSEDKKEKDSSGIFSFLRKKSTGHSGSSSSNLDPSSSQQPTARDRKSTQASRSRETSPHPVKNVETMGWTRFELNIERAIYRLSHLKLANPRRPLHQQVLLSNFMYSYLAKVQQTRPGLVQQAGGSRQQQLQQQQQQQQYQQQQAQQQQQEQERQRQQQLEMQRQQQQQYNQQQYYQSRDSSRSDDPNDNQQYYYEDSSHSSHHHAEIQNLHYYDDDETTSSSSSSGELQPAPVQSRQQQRRHERADVNGGSSHHGRERERGREDMW</sequence>
<keyword evidence="4" id="KW-1185">Reference proteome</keyword>
<feature type="region of interest" description="Disordered" evidence="1">
    <location>
        <begin position="46"/>
        <end position="123"/>
    </location>
</feature>
<evidence type="ECO:0000313" key="4">
    <source>
        <dbReference type="Proteomes" id="UP000298138"/>
    </source>
</evidence>
<feature type="compositionally biased region" description="Basic and acidic residues" evidence="1">
    <location>
        <begin position="502"/>
        <end position="512"/>
    </location>
</feature>
<dbReference type="STRING" id="341454.A0A4S2MS95"/>